<dbReference type="EMBL" id="BTGB01000005">
    <property type="protein sequence ID" value="GMM47280.1"/>
    <property type="molecule type" value="Genomic_DNA"/>
</dbReference>
<sequence length="84" mass="9702">MAKRVSNTPPINQIFQYLQNQNNVNIWLYQQNKFKITGIIKGFDEFMNLTIENAKEVSLKDPLKERVLGMIMIKGDNISLISCV</sequence>
<keyword evidence="9 11" id="KW-0539">Nucleus</keyword>
<keyword evidence="5 11" id="KW-0507">mRNA processing</keyword>
<accession>A0AAV5R7J9</accession>
<keyword evidence="6 11" id="KW-0747">Spliceosome</keyword>
<evidence type="ECO:0000313" key="14">
    <source>
        <dbReference type="Proteomes" id="UP001378960"/>
    </source>
</evidence>
<comment type="caution">
    <text evidence="13">The sequence shown here is derived from an EMBL/GenBank/DDBJ whole genome shotgun (WGS) entry which is preliminary data.</text>
</comment>
<dbReference type="AlphaFoldDB" id="A0AAV5R7J9"/>
<keyword evidence="7 11" id="KW-0694">RNA-binding</keyword>
<comment type="subcellular location">
    <subcellularLocation>
        <location evidence="2">Cytoplasm</location>
    </subcellularLocation>
    <subcellularLocation>
        <location evidence="1 11">Nucleus</location>
    </subcellularLocation>
</comment>
<feature type="domain" description="Sm" evidence="12">
    <location>
        <begin position="13"/>
        <end position="84"/>
    </location>
</feature>
<gene>
    <name evidence="13" type="ORF">DAPK24_038550</name>
</gene>
<evidence type="ECO:0000256" key="8">
    <source>
        <dbReference type="ARBA" id="ARBA00023187"/>
    </source>
</evidence>
<dbReference type="GO" id="GO:0005685">
    <property type="term" value="C:U1 snRNP"/>
    <property type="evidence" value="ECO:0007669"/>
    <property type="project" value="UniProtKB-UniRule"/>
</dbReference>
<evidence type="ECO:0000256" key="7">
    <source>
        <dbReference type="ARBA" id="ARBA00022884"/>
    </source>
</evidence>
<dbReference type="PANTHER" id="PTHR11193">
    <property type="entry name" value="SMALL NUCLEAR RIBONUCLEOPROTEIN E"/>
    <property type="match status" value="1"/>
</dbReference>
<keyword evidence="8 11" id="KW-0508">mRNA splicing</keyword>
<reference evidence="13 14" key="1">
    <citation type="journal article" date="2023" name="Elife">
        <title>Identification of key yeast species and microbe-microbe interactions impacting larval growth of Drosophila in the wild.</title>
        <authorList>
            <person name="Mure A."/>
            <person name="Sugiura Y."/>
            <person name="Maeda R."/>
            <person name="Honda K."/>
            <person name="Sakurai N."/>
            <person name="Takahashi Y."/>
            <person name="Watada M."/>
            <person name="Katoh T."/>
            <person name="Gotoh A."/>
            <person name="Gotoh Y."/>
            <person name="Taniguchi I."/>
            <person name="Nakamura K."/>
            <person name="Hayashi T."/>
            <person name="Katayama T."/>
            <person name="Uemura T."/>
            <person name="Hattori Y."/>
        </authorList>
    </citation>
    <scope>NUCLEOTIDE SEQUENCE [LARGE SCALE GENOMIC DNA]</scope>
    <source>
        <strain evidence="13 14">PK-24</strain>
    </source>
</reference>
<evidence type="ECO:0000256" key="1">
    <source>
        <dbReference type="ARBA" id="ARBA00004123"/>
    </source>
</evidence>
<dbReference type="CDD" id="cd01718">
    <property type="entry name" value="Sm_E"/>
    <property type="match status" value="1"/>
</dbReference>
<evidence type="ECO:0000256" key="11">
    <source>
        <dbReference type="RuleBase" id="RU365053"/>
    </source>
</evidence>
<evidence type="ECO:0000313" key="13">
    <source>
        <dbReference type="EMBL" id="GMM47280.1"/>
    </source>
</evidence>
<dbReference type="Gene3D" id="2.30.30.100">
    <property type="match status" value="1"/>
</dbReference>
<dbReference type="Proteomes" id="UP001378960">
    <property type="component" value="Unassembled WGS sequence"/>
</dbReference>
<dbReference type="Pfam" id="PF01423">
    <property type="entry name" value="LSM"/>
    <property type="match status" value="1"/>
</dbReference>
<dbReference type="PROSITE" id="PS52002">
    <property type="entry name" value="SM"/>
    <property type="match status" value="1"/>
</dbReference>
<keyword evidence="14" id="KW-1185">Reference proteome</keyword>
<organism evidence="13 14">
    <name type="scientific">Pichia kluyveri</name>
    <name type="common">Yeast</name>
    <dbReference type="NCBI Taxonomy" id="36015"/>
    <lineage>
        <taxon>Eukaryota</taxon>
        <taxon>Fungi</taxon>
        <taxon>Dikarya</taxon>
        <taxon>Ascomycota</taxon>
        <taxon>Saccharomycotina</taxon>
        <taxon>Pichiomycetes</taxon>
        <taxon>Pichiales</taxon>
        <taxon>Pichiaceae</taxon>
        <taxon>Pichia</taxon>
    </lineage>
</organism>
<proteinExistence type="inferred from homology"/>
<comment type="function">
    <text evidence="11">Involved in pre-mRNA splicing. Binds and is required for the stability of snRNA U1, U2, U4 and U5 which contain a highly conserved structural motif called the Sm binding site. Involved in cap modification.</text>
</comment>
<dbReference type="InterPro" id="IPR027078">
    <property type="entry name" value="snRNP-E"/>
</dbReference>
<evidence type="ECO:0000259" key="12">
    <source>
        <dbReference type="PROSITE" id="PS52002"/>
    </source>
</evidence>
<dbReference type="SUPFAM" id="SSF50182">
    <property type="entry name" value="Sm-like ribonucleoproteins"/>
    <property type="match status" value="1"/>
</dbReference>
<evidence type="ECO:0000256" key="6">
    <source>
        <dbReference type="ARBA" id="ARBA00022728"/>
    </source>
</evidence>
<dbReference type="SMART" id="SM00651">
    <property type="entry name" value="Sm"/>
    <property type="match status" value="1"/>
</dbReference>
<name>A0AAV5R7J9_PICKL</name>
<dbReference type="InterPro" id="IPR001163">
    <property type="entry name" value="Sm_dom_euk/arc"/>
</dbReference>
<dbReference type="InterPro" id="IPR047575">
    <property type="entry name" value="Sm"/>
</dbReference>
<evidence type="ECO:0000256" key="3">
    <source>
        <dbReference type="ARBA" id="ARBA00006850"/>
    </source>
</evidence>
<dbReference type="GO" id="GO:0005682">
    <property type="term" value="C:U5 snRNP"/>
    <property type="evidence" value="ECO:0007669"/>
    <property type="project" value="UniProtKB-UniRule"/>
</dbReference>
<keyword evidence="10 11" id="KW-0687">Ribonucleoprotein</keyword>
<dbReference type="GO" id="GO:0000387">
    <property type="term" value="P:spliceosomal snRNP assembly"/>
    <property type="evidence" value="ECO:0007669"/>
    <property type="project" value="UniProtKB-UniRule"/>
</dbReference>
<comment type="similarity">
    <text evidence="3 11">Belongs to the snRNP Sm proteins family.</text>
</comment>
<evidence type="ECO:0000256" key="2">
    <source>
        <dbReference type="ARBA" id="ARBA00004496"/>
    </source>
</evidence>
<dbReference type="GO" id="GO:0046540">
    <property type="term" value="C:U4/U6 x U5 tri-snRNP complex"/>
    <property type="evidence" value="ECO:0007669"/>
    <property type="project" value="UniProtKB-UniRule"/>
</dbReference>
<dbReference type="GO" id="GO:0005737">
    <property type="term" value="C:cytoplasm"/>
    <property type="evidence" value="ECO:0007669"/>
    <property type="project" value="UniProtKB-SubCell"/>
</dbReference>
<evidence type="ECO:0000256" key="4">
    <source>
        <dbReference type="ARBA" id="ARBA00022490"/>
    </source>
</evidence>
<dbReference type="InterPro" id="IPR010920">
    <property type="entry name" value="LSM_dom_sf"/>
</dbReference>
<keyword evidence="4" id="KW-0963">Cytoplasm</keyword>
<dbReference type="GO" id="GO:0005686">
    <property type="term" value="C:U2 snRNP"/>
    <property type="evidence" value="ECO:0007669"/>
    <property type="project" value="UniProtKB-UniRule"/>
</dbReference>
<dbReference type="GO" id="GO:0003723">
    <property type="term" value="F:RNA binding"/>
    <property type="evidence" value="ECO:0007669"/>
    <property type="project" value="UniProtKB-KW"/>
</dbReference>
<dbReference type="GO" id="GO:0005687">
    <property type="term" value="C:U4 snRNP"/>
    <property type="evidence" value="ECO:0007669"/>
    <property type="project" value="UniProtKB-UniRule"/>
</dbReference>
<protein>
    <recommendedName>
        <fullName evidence="11">Small nuclear ribonucleoprotein E</fullName>
        <shortName evidence="11">snRNP-E</shortName>
    </recommendedName>
    <alternativeName>
        <fullName evidence="11">Sm protein E</fullName>
    </alternativeName>
</protein>
<evidence type="ECO:0000256" key="5">
    <source>
        <dbReference type="ARBA" id="ARBA00022664"/>
    </source>
</evidence>
<dbReference type="GO" id="GO:0005681">
    <property type="term" value="C:spliceosomal complex"/>
    <property type="evidence" value="ECO:0007669"/>
    <property type="project" value="UniProtKB-KW"/>
</dbReference>
<evidence type="ECO:0000256" key="9">
    <source>
        <dbReference type="ARBA" id="ARBA00023242"/>
    </source>
</evidence>
<evidence type="ECO:0000256" key="10">
    <source>
        <dbReference type="ARBA" id="ARBA00023274"/>
    </source>
</evidence>